<accession>A0ABT8EM93</accession>
<comment type="catalytic activity">
    <reaction evidence="1">
        <text>Hydrolyzes the link between N-acetylmuramoyl residues and L-amino acid residues in certain cell-wall glycopeptides.</text>
        <dbReference type="EC" id="3.5.1.28"/>
    </reaction>
</comment>
<sequence>MVGHRKAYELTQTGWLKRHANVRLAPSPNHDDRPTDATIRLLVLHNISLPPNQFGGPFIQDFFQNKLDLSADPWFEHIRDLKVSAHFLIRRDGLIIQFVPTLKRAWHAGVSVFAGRERCNDFSIGIELEGSDYVPFTDKQYRELASLSQTLRLHHAIEAVRGHEHIAPGRKTDPGPHFDWLRLAREHGWPRDALPE</sequence>
<comment type="caution">
    <text evidence="14">The sequence shown here is derived from an EMBL/GenBank/DDBJ whole genome shotgun (WGS) entry which is preliminary data.</text>
</comment>
<evidence type="ECO:0000313" key="14">
    <source>
        <dbReference type="EMBL" id="MDN4122305.1"/>
    </source>
</evidence>
<dbReference type="EMBL" id="JAJHNU010000004">
    <property type="protein sequence ID" value="MDN4122305.1"/>
    <property type="molecule type" value="Genomic_DNA"/>
</dbReference>
<keyword evidence="8 14" id="KW-0378">Hydrolase</keyword>
<keyword evidence="15" id="KW-1185">Reference proteome</keyword>
<dbReference type="CDD" id="cd06583">
    <property type="entry name" value="PGRP"/>
    <property type="match status" value="1"/>
</dbReference>
<dbReference type="EC" id="3.5.1.28" evidence="5"/>
<evidence type="ECO:0000256" key="5">
    <source>
        <dbReference type="ARBA" id="ARBA00011901"/>
    </source>
</evidence>
<dbReference type="GO" id="GO:0008745">
    <property type="term" value="F:N-acetylmuramoyl-L-alanine amidase activity"/>
    <property type="evidence" value="ECO:0007669"/>
    <property type="project" value="UniProtKB-EC"/>
</dbReference>
<dbReference type="RefSeq" id="WP_266123470.1">
    <property type="nucleotide sequence ID" value="NZ_JAJHNU010000004.1"/>
</dbReference>
<keyword evidence="10" id="KW-0961">Cell wall biogenesis/degradation</keyword>
<evidence type="ECO:0000256" key="3">
    <source>
        <dbReference type="ARBA" id="ARBA00004496"/>
    </source>
</evidence>
<evidence type="ECO:0000256" key="4">
    <source>
        <dbReference type="ARBA" id="ARBA00007553"/>
    </source>
</evidence>
<evidence type="ECO:0000256" key="9">
    <source>
        <dbReference type="ARBA" id="ARBA00022833"/>
    </source>
</evidence>
<dbReference type="Gene3D" id="3.40.80.10">
    <property type="entry name" value="Peptidoglycan recognition protein-like"/>
    <property type="match status" value="1"/>
</dbReference>
<dbReference type="NCBIfam" id="NF008758">
    <property type="entry name" value="PRK11789.1"/>
    <property type="match status" value="1"/>
</dbReference>
<comment type="similarity">
    <text evidence="4">Belongs to the N-acetylmuramoyl-L-alanine amidase 2 family.</text>
</comment>
<proteinExistence type="inferred from homology"/>
<dbReference type="InterPro" id="IPR002502">
    <property type="entry name" value="Amidase_domain"/>
</dbReference>
<evidence type="ECO:0000313" key="15">
    <source>
        <dbReference type="Proteomes" id="UP001168613"/>
    </source>
</evidence>
<feature type="domain" description="N-acetylmuramoyl-L-alanine amidase" evidence="13">
    <location>
        <begin position="27"/>
        <end position="175"/>
    </location>
</feature>
<dbReference type="PANTHER" id="PTHR30417:SF4">
    <property type="entry name" value="1,6-ANHYDRO-N-ACETYLMURAMYL-L-ALANINE AMIDASE AMPD"/>
    <property type="match status" value="1"/>
</dbReference>
<dbReference type="Pfam" id="PF01510">
    <property type="entry name" value="Amidase_2"/>
    <property type="match status" value="1"/>
</dbReference>
<evidence type="ECO:0000256" key="8">
    <source>
        <dbReference type="ARBA" id="ARBA00022801"/>
    </source>
</evidence>
<organism evidence="14 15">
    <name type="scientific">Alcaligenes endophyticus</name>
    <dbReference type="NCBI Taxonomy" id="1929088"/>
    <lineage>
        <taxon>Bacteria</taxon>
        <taxon>Pseudomonadati</taxon>
        <taxon>Pseudomonadota</taxon>
        <taxon>Betaproteobacteria</taxon>
        <taxon>Burkholderiales</taxon>
        <taxon>Alcaligenaceae</taxon>
        <taxon>Alcaligenes</taxon>
    </lineage>
</organism>
<evidence type="ECO:0000256" key="11">
    <source>
        <dbReference type="ARBA" id="ARBA00039257"/>
    </source>
</evidence>
<name>A0ABT8EM93_9BURK</name>
<evidence type="ECO:0000256" key="12">
    <source>
        <dbReference type="ARBA" id="ARBA00042615"/>
    </source>
</evidence>
<protein>
    <recommendedName>
        <fullName evidence="11">1,6-anhydro-N-acetylmuramyl-L-alanine amidase AmpD</fullName>
        <ecNumber evidence="5">3.5.1.28</ecNumber>
    </recommendedName>
    <alternativeName>
        <fullName evidence="12">N-acetylmuramoyl-L-alanine amidase</fullName>
    </alternativeName>
</protein>
<evidence type="ECO:0000256" key="6">
    <source>
        <dbReference type="ARBA" id="ARBA00022490"/>
    </source>
</evidence>
<dbReference type="InterPro" id="IPR051206">
    <property type="entry name" value="NAMLAA_amidase_2"/>
</dbReference>
<evidence type="ECO:0000259" key="13">
    <source>
        <dbReference type="SMART" id="SM00644"/>
    </source>
</evidence>
<gene>
    <name evidence="14" type="primary">ampD</name>
    <name evidence="14" type="ORF">LMS43_13505</name>
</gene>
<keyword evidence="7" id="KW-0479">Metal-binding</keyword>
<evidence type="ECO:0000256" key="7">
    <source>
        <dbReference type="ARBA" id="ARBA00022723"/>
    </source>
</evidence>
<dbReference type="SMART" id="SM00644">
    <property type="entry name" value="Ami_2"/>
    <property type="match status" value="1"/>
</dbReference>
<keyword evidence="6" id="KW-0963">Cytoplasm</keyword>
<evidence type="ECO:0000256" key="10">
    <source>
        <dbReference type="ARBA" id="ARBA00023316"/>
    </source>
</evidence>
<comment type="cofactor">
    <cofactor evidence="2">
        <name>Zn(2+)</name>
        <dbReference type="ChEBI" id="CHEBI:29105"/>
    </cofactor>
</comment>
<comment type="subcellular location">
    <subcellularLocation>
        <location evidence="3">Cytoplasm</location>
    </subcellularLocation>
</comment>
<reference evidence="14" key="1">
    <citation type="submission" date="2021-11" db="EMBL/GenBank/DDBJ databases">
        <title>Draft genome sequence of Alcaligenes endophyticus type strain CCUG 75668T.</title>
        <authorList>
            <person name="Salva-Serra F."/>
            <person name="Duran R.E."/>
            <person name="Seeger M."/>
            <person name="Moore E.R.B."/>
            <person name="Jaen-Luchoro D."/>
        </authorList>
    </citation>
    <scope>NUCLEOTIDE SEQUENCE</scope>
    <source>
        <strain evidence="14">CCUG 75668</strain>
    </source>
</reference>
<dbReference type="PANTHER" id="PTHR30417">
    <property type="entry name" value="N-ACETYLMURAMOYL-L-ALANINE AMIDASE AMID"/>
    <property type="match status" value="1"/>
</dbReference>
<dbReference type="Proteomes" id="UP001168613">
    <property type="component" value="Unassembled WGS sequence"/>
</dbReference>
<dbReference type="SUPFAM" id="SSF55846">
    <property type="entry name" value="N-acetylmuramoyl-L-alanine amidase-like"/>
    <property type="match status" value="1"/>
</dbReference>
<keyword evidence="9" id="KW-0862">Zinc</keyword>
<evidence type="ECO:0000256" key="1">
    <source>
        <dbReference type="ARBA" id="ARBA00001561"/>
    </source>
</evidence>
<dbReference type="InterPro" id="IPR036505">
    <property type="entry name" value="Amidase/PGRP_sf"/>
</dbReference>
<evidence type="ECO:0000256" key="2">
    <source>
        <dbReference type="ARBA" id="ARBA00001947"/>
    </source>
</evidence>